<protein>
    <recommendedName>
        <fullName evidence="4">DNA cytosine methyltransferase</fullName>
    </recommendedName>
</protein>
<proteinExistence type="predicted"/>
<feature type="region of interest" description="Disordered" evidence="1">
    <location>
        <begin position="159"/>
        <end position="190"/>
    </location>
</feature>
<accession>A0A2N3IGF4</accession>
<dbReference type="RefSeq" id="WP_101307782.1">
    <property type="nucleotide sequence ID" value="NZ_MVDE01000001.1"/>
</dbReference>
<dbReference type="EMBL" id="MVDE01000001">
    <property type="protein sequence ID" value="PKQ69371.1"/>
    <property type="molecule type" value="Genomic_DNA"/>
</dbReference>
<keyword evidence="3" id="KW-1185">Reference proteome</keyword>
<name>A0A2N3IGF4_9BACT</name>
<organism evidence="2 3">
    <name type="scientific">Labilibaculum manganireducens</name>
    <dbReference type="NCBI Taxonomy" id="1940525"/>
    <lineage>
        <taxon>Bacteria</taxon>
        <taxon>Pseudomonadati</taxon>
        <taxon>Bacteroidota</taxon>
        <taxon>Bacteroidia</taxon>
        <taxon>Marinilabiliales</taxon>
        <taxon>Marinifilaceae</taxon>
        <taxon>Labilibaculum</taxon>
    </lineage>
</organism>
<sequence length="218" mass="24871">MEKKVLIACEESQTICKAFRELGIEAYSCDLQKCSGGHPEWHIQGDAIKEAYSGKYMLMVGHPPCTFISYAGTQSWNLPGRAFKRLEALQFFAKLWEAPIPFICLENPKSCASPTIAKYNQEIQPYYFGDAHQKTTWLWLKNLPLLTYNLTENLFEKQTSCGKPEPLSQDNTGKKRYFSDSKNRSSKSRSKSFTGIANAMAEQWIPILNDFNNNNTMK</sequence>
<gene>
    <name evidence="2" type="ORF">BZG01_00085</name>
</gene>
<comment type="caution">
    <text evidence="2">The sequence shown here is derived from an EMBL/GenBank/DDBJ whole genome shotgun (WGS) entry which is preliminary data.</text>
</comment>
<dbReference type="AlphaFoldDB" id="A0A2N3IGF4"/>
<dbReference type="Proteomes" id="UP000233618">
    <property type="component" value="Unassembled WGS sequence"/>
</dbReference>
<reference evidence="2 3" key="1">
    <citation type="journal article" date="2017" name="Front. Microbiol.">
        <title>Labilibaculum manganireducens gen. nov., sp. nov. and Labilibaculum filiforme sp. nov., Novel Bacteroidetes Isolated from Subsurface Sediments of the Baltic Sea.</title>
        <authorList>
            <person name="Vandieken V."/>
            <person name="Marshall I.P."/>
            <person name="Niemann H."/>
            <person name="Engelen B."/>
            <person name="Cypionka H."/>
        </authorList>
    </citation>
    <scope>NUCLEOTIDE SEQUENCE [LARGE SCALE GENOMIC DNA]</scope>
    <source>
        <strain evidence="2 3">59.10-2M</strain>
    </source>
</reference>
<evidence type="ECO:0008006" key="4">
    <source>
        <dbReference type="Google" id="ProtNLM"/>
    </source>
</evidence>
<evidence type="ECO:0000313" key="3">
    <source>
        <dbReference type="Proteomes" id="UP000233618"/>
    </source>
</evidence>
<evidence type="ECO:0000256" key="1">
    <source>
        <dbReference type="SAM" id="MobiDB-lite"/>
    </source>
</evidence>
<evidence type="ECO:0000313" key="2">
    <source>
        <dbReference type="EMBL" id="PKQ69371.1"/>
    </source>
</evidence>